<evidence type="ECO:0000313" key="2">
    <source>
        <dbReference type="Proteomes" id="UP000837857"/>
    </source>
</evidence>
<evidence type="ECO:0000313" key="1">
    <source>
        <dbReference type="EMBL" id="CAH2043615.1"/>
    </source>
</evidence>
<dbReference type="Proteomes" id="UP000837857">
    <property type="component" value="Chromosome 15"/>
</dbReference>
<dbReference type="EMBL" id="OW152827">
    <property type="protein sequence ID" value="CAH2043615.1"/>
    <property type="molecule type" value="Genomic_DNA"/>
</dbReference>
<protein>
    <submittedName>
        <fullName evidence="1">Uncharacterized protein</fullName>
    </submittedName>
</protein>
<reference evidence="1" key="1">
    <citation type="submission" date="2022-03" db="EMBL/GenBank/DDBJ databases">
        <authorList>
            <person name="Martin H S."/>
        </authorList>
    </citation>
    <scope>NUCLEOTIDE SEQUENCE</scope>
</reference>
<sequence length="77" mass="8825">MTPLLLEPVDRYAEERGSVNPEQWVRCTRERCVRARSSVRTGGEKRSRSPQRRHAPCVFDAATTIRVPDTMRTVALN</sequence>
<name>A0ABN8HY72_9NEOP</name>
<gene>
    <name evidence="1" type="ORF">IPOD504_LOCUS4375</name>
</gene>
<keyword evidence="2" id="KW-1185">Reference proteome</keyword>
<accession>A0ABN8HY72</accession>
<feature type="non-terminal residue" evidence="1">
    <location>
        <position position="77"/>
    </location>
</feature>
<proteinExistence type="predicted"/>
<organism evidence="1 2">
    <name type="scientific">Iphiclides podalirius</name>
    <name type="common">scarce swallowtail</name>
    <dbReference type="NCBI Taxonomy" id="110791"/>
    <lineage>
        <taxon>Eukaryota</taxon>
        <taxon>Metazoa</taxon>
        <taxon>Ecdysozoa</taxon>
        <taxon>Arthropoda</taxon>
        <taxon>Hexapoda</taxon>
        <taxon>Insecta</taxon>
        <taxon>Pterygota</taxon>
        <taxon>Neoptera</taxon>
        <taxon>Endopterygota</taxon>
        <taxon>Lepidoptera</taxon>
        <taxon>Glossata</taxon>
        <taxon>Ditrysia</taxon>
        <taxon>Papilionoidea</taxon>
        <taxon>Papilionidae</taxon>
        <taxon>Papilioninae</taxon>
        <taxon>Iphiclides</taxon>
    </lineage>
</organism>